<sequence length="62" mass="6960">MLLLILVHAAVIAINEAIEKGIAEQTIVTLRNPNAMLLNVDEELAQDYQNELFDAKRRKDLG</sequence>
<keyword evidence="3" id="KW-1185">Reference proteome</keyword>
<reference evidence="2" key="2">
    <citation type="submission" date="2025-09" db="UniProtKB">
        <authorList>
            <consortium name="Ensembl"/>
        </authorList>
    </citation>
    <scope>IDENTIFICATION</scope>
</reference>
<reference evidence="2" key="1">
    <citation type="submission" date="2025-08" db="UniProtKB">
        <authorList>
            <consortium name="Ensembl"/>
        </authorList>
    </citation>
    <scope>IDENTIFICATION</scope>
</reference>
<dbReference type="GO" id="GO:0051015">
    <property type="term" value="F:actin filament binding"/>
    <property type="evidence" value="ECO:0007669"/>
    <property type="project" value="TreeGrafter"/>
</dbReference>
<dbReference type="GO" id="GO:0005938">
    <property type="term" value="C:cell cortex"/>
    <property type="evidence" value="ECO:0007669"/>
    <property type="project" value="TreeGrafter"/>
</dbReference>
<evidence type="ECO:0000256" key="1">
    <source>
        <dbReference type="SAM" id="SignalP"/>
    </source>
</evidence>
<dbReference type="AlphaFoldDB" id="A0A8C6ZX78"/>
<evidence type="ECO:0000313" key="2">
    <source>
        <dbReference type="Ensembl" id="ENSNPEP00000021577.1"/>
    </source>
</evidence>
<dbReference type="Proteomes" id="UP000694420">
    <property type="component" value="Unplaced"/>
</dbReference>
<dbReference type="Ensembl" id="ENSNPET00000022130.1">
    <property type="protein sequence ID" value="ENSNPEP00000021577.1"/>
    <property type="gene ID" value="ENSNPEG00000015999.1"/>
</dbReference>
<protein>
    <submittedName>
        <fullName evidence="2">Uncharacterized protein</fullName>
    </submittedName>
</protein>
<organism evidence="2 3">
    <name type="scientific">Nothoprocta perdicaria</name>
    <name type="common">Chilean tinamou</name>
    <name type="synonym">Crypturus perdicarius</name>
    <dbReference type="NCBI Taxonomy" id="30464"/>
    <lineage>
        <taxon>Eukaryota</taxon>
        <taxon>Metazoa</taxon>
        <taxon>Chordata</taxon>
        <taxon>Craniata</taxon>
        <taxon>Vertebrata</taxon>
        <taxon>Euteleostomi</taxon>
        <taxon>Archelosauria</taxon>
        <taxon>Archosauria</taxon>
        <taxon>Dinosauria</taxon>
        <taxon>Saurischia</taxon>
        <taxon>Theropoda</taxon>
        <taxon>Coelurosauria</taxon>
        <taxon>Aves</taxon>
        <taxon>Palaeognathae</taxon>
        <taxon>Tinamiformes</taxon>
        <taxon>Tinamidae</taxon>
        <taxon>Nothoprocta</taxon>
    </lineage>
</organism>
<feature type="signal peptide" evidence="1">
    <location>
        <begin position="1"/>
        <end position="17"/>
    </location>
</feature>
<feature type="chain" id="PRO_5034330938" evidence="1">
    <location>
        <begin position="18"/>
        <end position="62"/>
    </location>
</feature>
<dbReference type="GO" id="GO:0005096">
    <property type="term" value="F:GTPase activator activity"/>
    <property type="evidence" value="ECO:0007669"/>
    <property type="project" value="TreeGrafter"/>
</dbReference>
<evidence type="ECO:0000313" key="3">
    <source>
        <dbReference type="Proteomes" id="UP000694420"/>
    </source>
</evidence>
<keyword evidence="1" id="KW-0732">Signal</keyword>
<name>A0A8C6ZX78_NOTPE</name>
<accession>A0A8C6ZX78</accession>
<dbReference type="PANTHER" id="PTHR14149:SF12">
    <property type="entry name" value="RAS GTPASE-ACTIVATING-LIKE PROTEIN IQGAP2"/>
    <property type="match status" value="1"/>
</dbReference>
<dbReference type="PANTHER" id="PTHR14149">
    <property type="entry name" value="RAS GTPASE-ACTIVATING PROTEIN WITH IQ MOTIF"/>
    <property type="match status" value="1"/>
</dbReference>
<proteinExistence type="predicted"/>
<dbReference type="GO" id="GO:1903479">
    <property type="term" value="P:mitotic actomyosin contractile ring assembly actin filament organization"/>
    <property type="evidence" value="ECO:0007669"/>
    <property type="project" value="TreeGrafter"/>
</dbReference>
<dbReference type="GO" id="GO:0005516">
    <property type="term" value="F:calmodulin binding"/>
    <property type="evidence" value="ECO:0007669"/>
    <property type="project" value="TreeGrafter"/>
</dbReference>